<reference evidence="1 2" key="1">
    <citation type="submission" date="2021-02" db="EMBL/GenBank/DDBJ databases">
        <authorList>
            <person name="Park J.-S."/>
        </authorList>
    </citation>
    <scope>NUCLEOTIDE SEQUENCE [LARGE SCALE GENOMIC DNA]</scope>
    <source>
        <strain evidence="1 2">188UL20-2</strain>
    </source>
</reference>
<comment type="caution">
    <text evidence="1">The sequence shown here is derived from an EMBL/GenBank/DDBJ whole genome shotgun (WGS) entry which is preliminary data.</text>
</comment>
<dbReference type="Proteomes" id="UP000809621">
    <property type="component" value="Unassembled WGS sequence"/>
</dbReference>
<accession>A0ABS2HMK9</accession>
<keyword evidence="2" id="KW-1185">Reference proteome</keyword>
<sequence length="286" mass="33224">MSNTAKVAFVYLTNNPSKTRKNVKKLKQQLSKLDNVELFICGYGTRAAQTEFEGIPFYTWDETQALGLEFLSKHRFDSSGKLIFIPGNADYNHLLFYRQHSEFDYYYFCEDDVVYTGCMSELVTELQTQDAALLCTHKARSFADWKYANMFVFGEYNSDLPKYLAFLPFNRISNEAFKSIIHAYSKGLGGHFEMTYPYIMQTEGLEILDIGGSGEFVTSEFRDKHYLGYSQNGQQFGTFICNPAFFAAGTQTNCLYHPVKAPKEVLFTRWRRLRSIFDYYRSKFFK</sequence>
<organism evidence="1 2">
    <name type="scientific">Vibrio ulleungensis</name>
    <dbReference type="NCBI Taxonomy" id="2807619"/>
    <lineage>
        <taxon>Bacteria</taxon>
        <taxon>Pseudomonadati</taxon>
        <taxon>Pseudomonadota</taxon>
        <taxon>Gammaproteobacteria</taxon>
        <taxon>Vibrionales</taxon>
        <taxon>Vibrionaceae</taxon>
        <taxon>Vibrio</taxon>
    </lineage>
</organism>
<evidence type="ECO:0000313" key="1">
    <source>
        <dbReference type="EMBL" id="MBM7037111.1"/>
    </source>
</evidence>
<proteinExistence type="predicted"/>
<gene>
    <name evidence="1" type="ORF">JQC93_11915</name>
</gene>
<name>A0ABS2HMK9_9VIBR</name>
<dbReference type="EMBL" id="JAFEUM010000004">
    <property type="protein sequence ID" value="MBM7037111.1"/>
    <property type="molecule type" value="Genomic_DNA"/>
</dbReference>
<protein>
    <submittedName>
        <fullName evidence="1">Uncharacterized protein</fullName>
    </submittedName>
</protein>
<dbReference type="RefSeq" id="WP_205158671.1">
    <property type="nucleotide sequence ID" value="NZ_JAFEUM010000004.1"/>
</dbReference>
<evidence type="ECO:0000313" key="2">
    <source>
        <dbReference type="Proteomes" id="UP000809621"/>
    </source>
</evidence>